<feature type="compositionally biased region" description="Polar residues" evidence="1">
    <location>
        <begin position="74"/>
        <end position="83"/>
    </location>
</feature>
<protein>
    <submittedName>
        <fullName evidence="2">Uncharacterized protein</fullName>
    </submittedName>
</protein>
<organism evidence="2 3">
    <name type="scientific">Plakobranchus ocellatus</name>
    <dbReference type="NCBI Taxonomy" id="259542"/>
    <lineage>
        <taxon>Eukaryota</taxon>
        <taxon>Metazoa</taxon>
        <taxon>Spiralia</taxon>
        <taxon>Lophotrochozoa</taxon>
        <taxon>Mollusca</taxon>
        <taxon>Gastropoda</taxon>
        <taxon>Heterobranchia</taxon>
        <taxon>Euthyneura</taxon>
        <taxon>Panpulmonata</taxon>
        <taxon>Sacoglossa</taxon>
        <taxon>Placobranchoidea</taxon>
        <taxon>Plakobranchidae</taxon>
        <taxon>Plakobranchus</taxon>
    </lineage>
</organism>
<dbReference type="Proteomes" id="UP000735302">
    <property type="component" value="Unassembled WGS sequence"/>
</dbReference>
<dbReference type="EMBL" id="BLXT01006579">
    <property type="protein sequence ID" value="GFO32297.1"/>
    <property type="molecule type" value="Genomic_DNA"/>
</dbReference>
<keyword evidence="3" id="KW-1185">Reference proteome</keyword>
<name>A0AAV4CLB5_9GAST</name>
<evidence type="ECO:0000313" key="3">
    <source>
        <dbReference type="Proteomes" id="UP000735302"/>
    </source>
</evidence>
<comment type="caution">
    <text evidence="2">The sequence shown here is derived from an EMBL/GenBank/DDBJ whole genome shotgun (WGS) entry which is preliminary data.</text>
</comment>
<dbReference type="AlphaFoldDB" id="A0AAV4CLB5"/>
<proteinExistence type="predicted"/>
<reference evidence="2 3" key="1">
    <citation type="journal article" date="2021" name="Elife">
        <title>Chloroplast acquisition without the gene transfer in kleptoplastic sea slugs, Plakobranchus ocellatus.</title>
        <authorList>
            <person name="Maeda T."/>
            <person name="Takahashi S."/>
            <person name="Yoshida T."/>
            <person name="Shimamura S."/>
            <person name="Takaki Y."/>
            <person name="Nagai Y."/>
            <person name="Toyoda A."/>
            <person name="Suzuki Y."/>
            <person name="Arimoto A."/>
            <person name="Ishii H."/>
            <person name="Satoh N."/>
            <person name="Nishiyama T."/>
            <person name="Hasebe M."/>
            <person name="Maruyama T."/>
            <person name="Minagawa J."/>
            <person name="Obokata J."/>
            <person name="Shigenobu S."/>
        </authorList>
    </citation>
    <scope>NUCLEOTIDE SEQUENCE [LARGE SCALE GENOMIC DNA]</scope>
</reference>
<gene>
    <name evidence="2" type="ORF">PoB_005880200</name>
</gene>
<feature type="region of interest" description="Disordered" evidence="1">
    <location>
        <begin position="54"/>
        <end position="86"/>
    </location>
</feature>
<evidence type="ECO:0000256" key="1">
    <source>
        <dbReference type="SAM" id="MobiDB-lite"/>
    </source>
</evidence>
<sequence length="119" mass="13140">MSSYIYTPNSELSSEKLSIITSHTFVSPYNNTTHNNGEHPRNKLNIGSVDSMGNNRSHLNRGHRGDNAGGCVSKGTQKQNQKTSETKYGVGQHRYCLQNKSMIVAGRKLLRQGSTVAFL</sequence>
<evidence type="ECO:0000313" key="2">
    <source>
        <dbReference type="EMBL" id="GFO32297.1"/>
    </source>
</evidence>
<accession>A0AAV4CLB5</accession>